<reference evidence="2" key="1">
    <citation type="journal article" date="2014" name="Int. J. Syst. Evol. Microbiol.">
        <title>Complete genome sequence of Corynebacterium casei LMG S-19264T (=DSM 44701T), isolated from a smear-ripened cheese.</title>
        <authorList>
            <consortium name="US DOE Joint Genome Institute (JGI-PGF)"/>
            <person name="Walter F."/>
            <person name="Albersmeier A."/>
            <person name="Kalinowski J."/>
            <person name="Ruckert C."/>
        </authorList>
    </citation>
    <scope>NUCLEOTIDE SEQUENCE</scope>
    <source>
        <strain evidence="2">JCM 4654</strain>
    </source>
</reference>
<organism evidence="2 3">
    <name type="scientific">Streptomyces naganishii JCM 4654</name>
    <dbReference type="NCBI Taxonomy" id="1306179"/>
    <lineage>
        <taxon>Bacteria</taxon>
        <taxon>Bacillati</taxon>
        <taxon>Actinomycetota</taxon>
        <taxon>Actinomycetes</taxon>
        <taxon>Kitasatosporales</taxon>
        <taxon>Streptomycetaceae</taxon>
        <taxon>Streptomyces</taxon>
    </lineage>
</organism>
<evidence type="ECO:0000313" key="3">
    <source>
        <dbReference type="Proteomes" id="UP000608955"/>
    </source>
</evidence>
<dbReference type="Proteomes" id="UP000608955">
    <property type="component" value="Unassembled WGS sequence"/>
</dbReference>
<keyword evidence="3" id="KW-1185">Reference proteome</keyword>
<name>A0A918Y4Y4_9ACTN</name>
<evidence type="ECO:0000256" key="1">
    <source>
        <dbReference type="SAM" id="MobiDB-lite"/>
    </source>
</evidence>
<proteinExistence type="predicted"/>
<dbReference type="AlphaFoldDB" id="A0A918Y4Y4"/>
<sequence>MTTAGANPVPGAHRPSGVRLHCTGYAATLSRSVKSGALSGPQVTVTAPVRAARTVTRVTPLPSVTDEVTSASIGLLLRGGGQAPRARGSSTTVTVVPERTHRSRTEAPPALWVIVAEPAWHSDDAEAVAGGVAVPLGGDDGVRRGGAVADGDAEGEAG</sequence>
<evidence type="ECO:0000313" key="2">
    <source>
        <dbReference type="EMBL" id="GHD90978.1"/>
    </source>
</evidence>
<protein>
    <submittedName>
        <fullName evidence="2">Uncharacterized protein</fullName>
    </submittedName>
</protein>
<accession>A0A918Y4Y4</accession>
<comment type="caution">
    <text evidence="2">The sequence shown here is derived from an EMBL/GenBank/DDBJ whole genome shotgun (WGS) entry which is preliminary data.</text>
</comment>
<feature type="region of interest" description="Disordered" evidence="1">
    <location>
        <begin position="131"/>
        <end position="158"/>
    </location>
</feature>
<dbReference type="EMBL" id="BMVF01000009">
    <property type="protein sequence ID" value="GHD90978.1"/>
    <property type="molecule type" value="Genomic_DNA"/>
</dbReference>
<feature type="region of interest" description="Disordered" evidence="1">
    <location>
        <begin position="78"/>
        <end position="104"/>
    </location>
</feature>
<reference evidence="2" key="2">
    <citation type="submission" date="2020-09" db="EMBL/GenBank/DDBJ databases">
        <authorList>
            <person name="Sun Q."/>
            <person name="Ohkuma M."/>
        </authorList>
    </citation>
    <scope>NUCLEOTIDE SEQUENCE</scope>
    <source>
        <strain evidence="2">JCM 4654</strain>
    </source>
</reference>
<gene>
    <name evidence="2" type="ORF">GCM10010508_37720</name>
</gene>